<evidence type="ECO:0000259" key="2">
    <source>
        <dbReference type="Pfam" id="PF00079"/>
    </source>
</evidence>
<dbReference type="PANTHER" id="PTHR11461:SF211">
    <property type="entry name" value="GH10112P-RELATED"/>
    <property type="match status" value="1"/>
</dbReference>
<gene>
    <name evidence="4" type="primary">LOC116214456</name>
</gene>
<dbReference type="GO" id="GO:0004867">
    <property type="term" value="F:serine-type endopeptidase inhibitor activity"/>
    <property type="evidence" value="ECO:0007669"/>
    <property type="project" value="InterPro"/>
</dbReference>
<dbReference type="InterPro" id="IPR036186">
    <property type="entry name" value="Serpin_sf"/>
</dbReference>
<sequence>MVSSGAVSCEDVTPVTPLILANALYFKGTWLKKFKAKCTKDFDFYLLDGRLTRVPFMTNNEPDQYIETHNGFKVLQLPYKQGCDFGRSFSMCFFLPDKGDRLPALTERACSEPGFLDCHNPQTKVDVGEFRIPQVRELVDFVADHPFMIVIREEMTGIVLFIGQLLDPQQK</sequence>
<dbReference type="SUPFAM" id="SSF56574">
    <property type="entry name" value="Serpins"/>
    <property type="match status" value="1"/>
</dbReference>
<dbReference type="RefSeq" id="XP_031405719.1">
    <property type="nucleotide sequence ID" value="XM_031549859.1"/>
</dbReference>
<reference evidence="4" key="2">
    <citation type="submission" date="2025-08" db="UniProtKB">
        <authorList>
            <consortium name="RefSeq"/>
        </authorList>
    </citation>
    <scope>IDENTIFICATION</scope>
    <source>
        <tissue evidence="4">Leaf</tissue>
    </source>
</reference>
<dbReference type="InterPro" id="IPR042185">
    <property type="entry name" value="Serpin_sf_2"/>
</dbReference>
<dbReference type="GeneID" id="116214456"/>
<organism evidence="3 4">
    <name type="scientific">Punica granatum</name>
    <name type="common">Pomegranate</name>
    <dbReference type="NCBI Taxonomy" id="22663"/>
    <lineage>
        <taxon>Eukaryota</taxon>
        <taxon>Viridiplantae</taxon>
        <taxon>Streptophyta</taxon>
        <taxon>Embryophyta</taxon>
        <taxon>Tracheophyta</taxon>
        <taxon>Spermatophyta</taxon>
        <taxon>Magnoliopsida</taxon>
        <taxon>eudicotyledons</taxon>
        <taxon>Gunneridae</taxon>
        <taxon>Pentapetalae</taxon>
        <taxon>rosids</taxon>
        <taxon>malvids</taxon>
        <taxon>Myrtales</taxon>
        <taxon>Lythraceae</taxon>
        <taxon>Punica</taxon>
    </lineage>
</organism>
<dbReference type="PROSITE" id="PS00284">
    <property type="entry name" value="SERPIN"/>
    <property type="match status" value="1"/>
</dbReference>
<dbReference type="Proteomes" id="UP000515151">
    <property type="component" value="Chromosome 7"/>
</dbReference>
<dbReference type="InterPro" id="IPR000215">
    <property type="entry name" value="Serpin_fam"/>
</dbReference>
<evidence type="ECO:0000313" key="4">
    <source>
        <dbReference type="RefSeq" id="XP_031405719.1"/>
    </source>
</evidence>
<comment type="similarity">
    <text evidence="1">Belongs to the serpin family.</text>
</comment>
<dbReference type="GO" id="GO:0005615">
    <property type="term" value="C:extracellular space"/>
    <property type="evidence" value="ECO:0007669"/>
    <property type="project" value="InterPro"/>
</dbReference>
<dbReference type="Pfam" id="PF00079">
    <property type="entry name" value="Serpin"/>
    <property type="match status" value="2"/>
</dbReference>
<feature type="domain" description="Serpin" evidence="2">
    <location>
        <begin position="133"/>
        <end position="168"/>
    </location>
</feature>
<dbReference type="OrthoDB" id="1063785at2759"/>
<protein>
    <submittedName>
        <fullName evidence="4">Serpin-Z4-like</fullName>
    </submittedName>
</protein>
<reference evidence="3" key="1">
    <citation type="journal article" date="2020" name="Plant Biotechnol. J.">
        <title>The pomegranate (Punica granatum L.) draft genome dissects genetic divergence between soft- and hard-seeded cultivars.</title>
        <authorList>
            <person name="Luo X."/>
            <person name="Li H."/>
            <person name="Wu Z."/>
            <person name="Yao W."/>
            <person name="Zhao P."/>
            <person name="Cao D."/>
            <person name="Yu H."/>
            <person name="Li K."/>
            <person name="Poudel K."/>
            <person name="Zhao D."/>
            <person name="Zhang F."/>
            <person name="Xia X."/>
            <person name="Chen L."/>
            <person name="Wang Q."/>
            <person name="Jing D."/>
            <person name="Cao S."/>
        </authorList>
    </citation>
    <scope>NUCLEOTIDE SEQUENCE [LARGE SCALE GENOMIC DNA]</scope>
    <source>
        <strain evidence="3">cv. Tunisia</strain>
    </source>
</reference>
<accession>A0A6P8EGW7</accession>
<dbReference type="AlphaFoldDB" id="A0A6P8EGW7"/>
<dbReference type="Gene3D" id="2.30.39.10">
    <property type="entry name" value="Alpha-1-antitrypsin, domain 1"/>
    <property type="match status" value="1"/>
</dbReference>
<evidence type="ECO:0000313" key="3">
    <source>
        <dbReference type="Proteomes" id="UP000515151"/>
    </source>
</evidence>
<keyword evidence="3" id="KW-1185">Reference proteome</keyword>
<evidence type="ECO:0000256" key="1">
    <source>
        <dbReference type="ARBA" id="ARBA00009500"/>
    </source>
</evidence>
<dbReference type="InterPro" id="IPR023796">
    <property type="entry name" value="Serpin_dom"/>
</dbReference>
<proteinExistence type="inferred from homology"/>
<dbReference type="InterPro" id="IPR023795">
    <property type="entry name" value="Serpin_CS"/>
</dbReference>
<dbReference type="PANTHER" id="PTHR11461">
    <property type="entry name" value="SERINE PROTEASE INHIBITOR, SERPIN"/>
    <property type="match status" value="1"/>
</dbReference>
<feature type="domain" description="Serpin" evidence="2">
    <location>
        <begin position="11"/>
        <end position="123"/>
    </location>
</feature>
<name>A0A6P8EGW7_PUNGR</name>